<feature type="coiled-coil region" evidence="1">
    <location>
        <begin position="515"/>
        <end position="549"/>
    </location>
</feature>
<name>A0ABR2K9L2_9EUKA</name>
<dbReference type="EMBL" id="JAPFFF010000006">
    <property type="protein sequence ID" value="KAK8887607.1"/>
    <property type="molecule type" value="Genomic_DNA"/>
</dbReference>
<evidence type="ECO:0000313" key="2">
    <source>
        <dbReference type="EMBL" id="KAK8887607.1"/>
    </source>
</evidence>
<reference evidence="2 3" key="1">
    <citation type="submission" date="2024-04" db="EMBL/GenBank/DDBJ databases">
        <title>Tritrichomonas musculus Genome.</title>
        <authorList>
            <person name="Alves-Ferreira E."/>
            <person name="Grigg M."/>
            <person name="Lorenzi H."/>
            <person name="Galac M."/>
        </authorList>
    </citation>
    <scope>NUCLEOTIDE SEQUENCE [LARGE SCALE GENOMIC DNA]</scope>
    <source>
        <strain evidence="2 3">EAF2021</strain>
    </source>
</reference>
<comment type="caution">
    <text evidence="2">The sequence shown here is derived from an EMBL/GenBank/DDBJ whole genome shotgun (WGS) entry which is preliminary data.</text>
</comment>
<sequence length="1257" mass="142535">MTAILTKQNALDGAFMGGSKNPSSINCDEISAKTADIEQDLTVGGDINLGGISLKSQLINHAQALSVISSDINDHEERITSLEMSPGSVNELSYEDGLDAYSLDLNSLSKAENDEYNILEIKIDIPSDYSGNVFTINCSTFGEAKIDTKTGKFTNPKIDSNNAISYIENELSARIYMSKESLDNPFDLFTSGFMKINFTGKVKQYISNKESNLINIKCNNIDAENCLKLYTSPLPNFYEMKSYGTTENEQYYYADWGYIPGTEEFDKLLNGQTFEFHDEVFGTDFKLTKQNNEWVGNNLSYNIPGSKSIKGETEFFKHTYQGIFIEQNDTNRYVLRNWIHNYSDKNPFEVIVEKGLCTFNDCEVAKYEDKDGYWSVLLKCTKKESCNFSASLNINGIEYTSEFGYSHSSYESESCYKVVSENCYKYIPFHYNSRIDTGNPPYGLILYMPSDKEVIFPIPDVSYKEGGNTFEFLAGCGYYSVVPRPEACSTLYTNCNIQTSGVVIGENIESHLFVLNSLGNTVDIANNRISELQNLYSNLQKQLNDMKNKTNWFNYIKDVVCIAGATVNFVGGPKALLSLAAEGISKVKRFCFAGEEVSEGAEAIVRDVDVLAAPREIRTALEFIEEIEVFDKKCFRYLCYGVDDNEEIKIDGEYEDFRINVPYLDVYAENCPSAAWIMSMTREQKPILLGEELTNKQLITAKAVKKLIDNHMKQLKTVDLSGYISKEEADGKYALKTDILSTEKITQELSIATKFVNGTTNDEDKRTYITNLDRDLCNILKKSSLFVKGSCNNEDISGEYLYDSEDAEYYHYKKGKNTFSIYFFYYGGTFRYNGNYVVDLESVSYSYEPEVYDEYCIPNINFVKNNFAQKSELTNNNIEILKDEKIYDEDKEIFFNNIHEAVNDNNVLSSLLILRYIWEIFQDMIIEAAVLKDETTRSYRFKIEDYETMTLNDIDEAKDYEVLSEKSSMKMYYNLLDKIKAKQDSLAISTTISDYETNKESTSIIPSLSLINQLINNDKYVEKNDDGSLSVNSTESNIANFFSSVDANTLALITFGYDSKYNSVFMYRSSKAADTGEVFIYVDGHRFQSFHMFGSTRNTTIDSNLYVSGKISSNSSNTITHYAPIEAGEEISDYKIGKPVFLSGHVYRRDQQKNMFVSSTAEDTTDCICSVIIDGSWKEFVGVIVEVDSENGCVKFATHGDYLFYVDDANLYQIGDVILYDGRILDEDYAMTLKIQQSIVGKVSAKINEHILAIFKS</sequence>
<evidence type="ECO:0000313" key="3">
    <source>
        <dbReference type="Proteomes" id="UP001470230"/>
    </source>
</evidence>
<keyword evidence="1" id="KW-0175">Coiled coil</keyword>
<protein>
    <submittedName>
        <fullName evidence="2">Uncharacterized protein</fullName>
    </submittedName>
</protein>
<evidence type="ECO:0000256" key="1">
    <source>
        <dbReference type="SAM" id="Coils"/>
    </source>
</evidence>
<accession>A0ABR2K9L2</accession>
<gene>
    <name evidence="2" type="ORF">M9Y10_038658</name>
</gene>
<organism evidence="2 3">
    <name type="scientific">Tritrichomonas musculus</name>
    <dbReference type="NCBI Taxonomy" id="1915356"/>
    <lineage>
        <taxon>Eukaryota</taxon>
        <taxon>Metamonada</taxon>
        <taxon>Parabasalia</taxon>
        <taxon>Tritrichomonadida</taxon>
        <taxon>Tritrichomonadidae</taxon>
        <taxon>Tritrichomonas</taxon>
    </lineage>
</organism>
<keyword evidence="3" id="KW-1185">Reference proteome</keyword>
<proteinExistence type="predicted"/>
<dbReference type="Proteomes" id="UP001470230">
    <property type="component" value="Unassembled WGS sequence"/>
</dbReference>